<name>A0AC60NX83_IXOPE</name>
<evidence type="ECO:0000313" key="1">
    <source>
        <dbReference type="EMBL" id="KAG0411773.1"/>
    </source>
</evidence>
<comment type="caution">
    <text evidence="1">The sequence shown here is derived from an EMBL/GenBank/DDBJ whole genome shotgun (WGS) entry which is preliminary data.</text>
</comment>
<protein>
    <submittedName>
        <fullName evidence="1">Uncharacterized protein</fullName>
    </submittedName>
</protein>
<organism evidence="1 2">
    <name type="scientific">Ixodes persulcatus</name>
    <name type="common">Taiga tick</name>
    <dbReference type="NCBI Taxonomy" id="34615"/>
    <lineage>
        <taxon>Eukaryota</taxon>
        <taxon>Metazoa</taxon>
        <taxon>Ecdysozoa</taxon>
        <taxon>Arthropoda</taxon>
        <taxon>Chelicerata</taxon>
        <taxon>Arachnida</taxon>
        <taxon>Acari</taxon>
        <taxon>Parasitiformes</taxon>
        <taxon>Ixodida</taxon>
        <taxon>Ixodoidea</taxon>
        <taxon>Ixodidae</taxon>
        <taxon>Ixodinae</taxon>
        <taxon>Ixodes</taxon>
    </lineage>
</organism>
<dbReference type="Proteomes" id="UP000805193">
    <property type="component" value="Unassembled WGS sequence"/>
</dbReference>
<keyword evidence="2" id="KW-1185">Reference proteome</keyword>
<reference evidence="1 2" key="1">
    <citation type="journal article" date="2020" name="Cell">
        <title>Large-Scale Comparative Analyses of Tick Genomes Elucidate Their Genetic Diversity and Vector Capacities.</title>
        <authorList>
            <consortium name="Tick Genome and Microbiome Consortium (TIGMIC)"/>
            <person name="Jia N."/>
            <person name="Wang J."/>
            <person name="Shi W."/>
            <person name="Du L."/>
            <person name="Sun Y."/>
            <person name="Zhan W."/>
            <person name="Jiang J.F."/>
            <person name="Wang Q."/>
            <person name="Zhang B."/>
            <person name="Ji P."/>
            <person name="Bell-Sakyi L."/>
            <person name="Cui X.M."/>
            <person name="Yuan T.T."/>
            <person name="Jiang B.G."/>
            <person name="Yang W.F."/>
            <person name="Lam T.T."/>
            <person name="Chang Q.C."/>
            <person name="Ding S.J."/>
            <person name="Wang X.J."/>
            <person name="Zhu J.G."/>
            <person name="Ruan X.D."/>
            <person name="Zhao L."/>
            <person name="Wei J.T."/>
            <person name="Ye R.Z."/>
            <person name="Que T.C."/>
            <person name="Du C.H."/>
            <person name="Zhou Y.H."/>
            <person name="Cheng J.X."/>
            <person name="Dai P.F."/>
            <person name="Guo W.B."/>
            <person name="Han X.H."/>
            <person name="Huang E.J."/>
            <person name="Li L.F."/>
            <person name="Wei W."/>
            <person name="Gao Y.C."/>
            <person name="Liu J.Z."/>
            <person name="Shao H.Z."/>
            <person name="Wang X."/>
            <person name="Wang C.C."/>
            <person name="Yang T.C."/>
            <person name="Huo Q.B."/>
            <person name="Li W."/>
            <person name="Chen H.Y."/>
            <person name="Chen S.E."/>
            <person name="Zhou L.G."/>
            <person name="Ni X.B."/>
            <person name="Tian J.H."/>
            <person name="Sheng Y."/>
            <person name="Liu T."/>
            <person name="Pan Y.S."/>
            <person name="Xia L.Y."/>
            <person name="Li J."/>
            <person name="Zhao F."/>
            <person name="Cao W.C."/>
        </authorList>
    </citation>
    <scope>NUCLEOTIDE SEQUENCE [LARGE SCALE GENOMIC DNA]</scope>
    <source>
        <strain evidence="1">Iper-2018</strain>
    </source>
</reference>
<evidence type="ECO:0000313" key="2">
    <source>
        <dbReference type="Proteomes" id="UP000805193"/>
    </source>
</evidence>
<sequence>MLHTSLLSSKRKRDDPAAPLQDHGTAMESPSKDPSKRLCSPKMVQDQPDEDKENAPASVPHKPARGIAVDSPMEIQNEDTNVGLSKADDARTAPVSVFKEPSAVKKSALLDAHHPEQKPSKVDTLPSTVSVAARAALFENAIGTVTGTMPAPKRIPVRPTLKQAFSTVDVAPAPAKKSVSSVGSSPSTPLSNPPCTPADKMETPPPAVKSAAARPGTPKRPELPQMAIKTIPGTPRPQSARQQMFSEERLDESDLMSPEETAIFDEMDDILDEYSDGSSQADLVSLNSCTSSPAKSESRLPLADAGKKPSPQDDSAKSDVTPKRELHRTISLFRRRMEQSATPKRISTGWGFSPKPSTSDAPMPNPEALMSLGDRIRALQEEVKAQQTIISQASQALNLCQASAEFVGSPEQTEAERLLLIATQRRLACINEMQRLKASGDVLESDTPRGTLVLSELRIPAKPEMLAASKELEKNNEIIYFMFLAQYRSKVYASPVLSNEDLTEKQQSFLFREPVTISNMNEDFQVSVEVYALKTTKGVIPHDKKYHIKKTLFEEVGGYGAWTRLWCVLKGSHILCWRYPDEETTKAPLDSIDLRQCISAAPERLSIVECARPHTFKLVVVQALEVCKGDSLTTTKHSTLATTKHLFSADSKEELQEWCAKFSAALTCIRRWNPKAYKAMDIGQLL</sequence>
<accession>A0AC60NX83</accession>
<dbReference type="EMBL" id="JABSTQ010011405">
    <property type="protein sequence ID" value="KAG0411773.1"/>
    <property type="molecule type" value="Genomic_DNA"/>
</dbReference>
<gene>
    <name evidence="1" type="ORF">HPB47_011111</name>
</gene>
<proteinExistence type="predicted"/>